<dbReference type="NCBIfam" id="TIGR01730">
    <property type="entry name" value="RND_mfp"/>
    <property type="match status" value="1"/>
</dbReference>
<dbReference type="Proteomes" id="UP000677244">
    <property type="component" value="Unassembled WGS sequence"/>
</dbReference>
<evidence type="ECO:0000256" key="1">
    <source>
        <dbReference type="ARBA" id="ARBA00009477"/>
    </source>
</evidence>
<dbReference type="Gene3D" id="2.40.30.170">
    <property type="match status" value="1"/>
</dbReference>
<sequence length="355" mass="38078">MKKIGKIIVTLVVIVVSLGAIAKVLSNNKKKSEEKTQIVAQTNATVSVRIDTVSREVPNLDVIANGNFAPAQELKLASEKSGRVVNVLVDEGSFVQNGQTVATIRVDQLSVDLHNSEANYQTARTDLERYENAFKTGGVTQQQLDQARLQVENAKAKLEQSKINLGDASIRASISGIINKRHIEPGSVVSPGSALFDIVNVSTLKLNVTVNEAQIPYLSVGKQVQVKVSVFPEKTFSGKINFISPKADESLNFPVEITITNNAASQLRAGMYGTAVFDFPNQLPVIMIPRTAFVGSVNSKQVFVADNGVARLKSVTPGRVIGEKVEVLNGLTEGSLVITSGQINLVDGSQVSVIQ</sequence>
<dbReference type="InterPro" id="IPR058647">
    <property type="entry name" value="BSH_CzcB-like"/>
</dbReference>
<dbReference type="SUPFAM" id="SSF111369">
    <property type="entry name" value="HlyD-like secretion proteins"/>
    <property type="match status" value="1"/>
</dbReference>
<reference evidence="6 7" key="1">
    <citation type="submission" date="2021-03" db="EMBL/GenBank/DDBJ databases">
        <title>Assistant Professor.</title>
        <authorList>
            <person name="Huq M.A."/>
        </authorList>
    </citation>
    <scope>NUCLEOTIDE SEQUENCE [LARGE SCALE GENOMIC DNA]</scope>
    <source>
        <strain evidence="6 7">MAH-29</strain>
    </source>
</reference>
<proteinExistence type="inferred from homology"/>
<dbReference type="InterPro" id="IPR006143">
    <property type="entry name" value="RND_pump_MFP"/>
</dbReference>
<accession>A0ABS3Z269</accession>
<dbReference type="RefSeq" id="WP_209142592.1">
    <property type="nucleotide sequence ID" value="NZ_JAGHKO010000011.1"/>
</dbReference>
<evidence type="ECO:0000259" key="3">
    <source>
        <dbReference type="Pfam" id="PF25954"/>
    </source>
</evidence>
<dbReference type="InterPro" id="IPR058792">
    <property type="entry name" value="Beta-barrel_RND_2"/>
</dbReference>
<dbReference type="Pfam" id="PF25989">
    <property type="entry name" value="YknX_C"/>
    <property type="match status" value="1"/>
</dbReference>
<gene>
    <name evidence="6" type="ORF">J7I42_28340</name>
</gene>
<protein>
    <submittedName>
        <fullName evidence="6">Efflux RND transporter periplasmic adaptor subunit</fullName>
    </submittedName>
</protein>
<dbReference type="Pfam" id="PF25954">
    <property type="entry name" value="Beta-barrel_RND_2"/>
    <property type="match status" value="1"/>
</dbReference>
<dbReference type="PANTHER" id="PTHR30469">
    <property type="entry name" value="MULTIDRUG RESISTANCE PROTEIN MDTA"/>
    <property type="match status" value="1"/>
</dbReference>
<dbReference type="Gene3D" id="2.40.50.100">
    <property type="match status" value="1"/>
</dbReference>
<dbReference type="Gene3D" id="2.40.420.20">
    <property type="match status" value="1"/>
</dbReference>
<name>A0ABS3Z269_9BACT</name>
<evidence type="ECO:0000313" key="7">
    <source>
        <dbReference type="Proteomes" id="UP000677244"/>
    </source>
</evidence>
<evidence type="ECO:0000256" key="2">
    <source>
        <dbReference type="SAM" id="Coils"/>
    </source>
</evidence>
<keyword evidence="7" id="KW-1185">Reference proteome</keyword>
<dbReference type="PANTHER" id="PTHR30469:SF15">
    <property type="entry name" value="HLYD FAMILY OF SECRETION PROTEINS"/>
    <property type="match status" value="1"/>
</dbReference>
<evidence type="ECO:0000313" key="6">
    <source>
        <dbReference type="EMBL" id="MBO9204230.1"/>
    </source>
</evidence>
<comment type="similarity">
    <text evidence="1">Belongs to the membrane fusion protein (MFP) (TC 8.A.1) family.</text>
</comment>
<feature type="domain" description="CzcB-like barrel-sandwich hybrid" evidence="4">
    <location>
        <begin position="77"/>
        <end position="199"/>
    </location>
</feature>
<evidence type="ECO:0000259" key="4">
    <source>
        <dbReference type="Pfam" id="PF25973"/>
    </source>
</evidence>
<feature type="domain" description="YknX-like C-terminal permuted SH3-like" evidence="5">
    <location>
        <begin position="286"/>
        <end position="353"/>
    </location>
</feature>
<feature type="domain" description="CusB-like beta-barrel" evidence="3">
    <location>
        <begin position="206"/>
        <end position="276"/>
    </location>
</feature>
<dbReference type="InterPro" id="IPR058637">
    <property type="entry name" value="YknX-like_C"/>
</dbReference>
<keyword evidence="2" id="KW-0175">Coiled coil</keyword>
<comment type="caution">
    <text evidence="6">The sequence shown here is derived from an EMBL/GenBank/DDBJ whole genome shotgun (WGS) entry which is preliminary data.</text>
</comment>
<organism evidence="6 7">
    <name type="scientific">Niastella soli</name>
    <dbReference type="NCBI Taxonomy" id="2821487"/>
    <lineage>
        <taxon>Bacteria</taxon>
        <taxon>Pseudomonadati</taxon>
        <taxon>Bacteroidota</taxon>
        <taxon>Chitinophagia</taxon>
        <taxon>Chitinophagales</taxon>
        <taxon>Chitinophagaceae</taxon>
        <taxon>Niastella</taxon>
    </lineage>
</organism>
<dbReference type="Pfam" id="PF25973">
    <property type="entry name" value="BSH_CzcB"/>
    <property type="match status" value="1"/>
</dbReference>
<dbReference type="EMBL" id="JAGHKO010000011">
    <property type="protein sequence ID" value="MBO9204230.1"/>
    <property type="molecule type" value="Genomic_DNA"/>
</dbReference>
<evidence type="ECO:0000259" key="5">
    <source>
        <dbReference type="Pfam" id="PF25989"/>
    </source>
</evidence>
<feature type="coiled-coil region" evidence="2">
    <location>
        <begin position="113"/>
        <end position="171"/>
    </location>
</feature>
<dbReference type="Gene3D" id="1.10.287.470">
    <property type="entry name" value="Helix hairpin bin"/>
    <property type="match status" value="1"/>
</dbReference>